<protein>
    <submittedName>
        <fullName evidence="1">Uncharacterized protein</fullName>
    </submittedName>
</protein>
<organism evidence="1">
    <name type="scientific">bioreactor metagenome</name>
    <dbReference type="NCBI Taxonomy" id="1076179"/>
    <lineage>
        <taxon>unclassified sequences</taxon>
        <taxon>metagenomes</taxon>
        <taxon>ecological metagenomes</taxon>
    </lineage>
</organism>
<evidence type="ECO:0000313" key="1">
    <source>
        <dbReference type="EMBL" id="MPN41849.1"/>
    </source>
</evidence>
<dbReference type="EMBL" id="VSSQ01099167">
    <property type="protein sequence ID" value="MPN41849.1"/>
    <property type="molecule type" value="Genomic_DNA"/>
</dbReference>
<reference evidence="1" key="1">
    <citation type="submission" date="2019-08" db="EMBL/GenBank/DDBJ databases">
        <authorList>
            <person name="Kucharzyk K."/>
            <person name="Murdoch R.W."/>
            <person name="Higgins S."/>
            <person name="Loffler F."/>
        </authorList>
    </citation>
    <scope>NUCLEOTIDE SEQUENCE</scope>
</reference>
<gene>
    <name evidence="1" type="ORF">SDC9_189404</name>
</gene>
<proteinExistence type="predicted"/>
<dbReference type="AlphaFoldDB" id="A0A645HUI3"/>
<accession>A0A645HUI3</accession>
<comment type="caution">
    <text evidence="1">The sequence shown here is derived from an EMBL/GenBank/DDBJ whole genome shotgun (WGS) entry which is preliminary data.</text>
</comment>
<sequence>MMNKNAFIGNKVALEDLVFHDCKIYGFGFNIENNELLVDIDYIEEWIKEENDDYYSFVVFPSTLIFENVWDLNIDISTNIELIIDNIERSNPNIPRNISYLPNFSREYDGK</sequence>
<name>A0A645HUI3_9ZZZZ</name>